<protein>
    <submittedName>
        <fullName evidence="1">Uncharacterized protein</fullName>
    </submittedName>
</protein>
<accession>A0ABW2FQI7</accession>
<reference evidence="2" key="1">
    <citation type="journal article" date="2019" name="Int. J. Syst. Evol. Microbiol.">
        <title>The Global Catalogue of Microorganisms (GCM) 10K type strain sequencing project: providing services to taxonomists for standard genome sequencing and annotation.</title>
        <authorList>
            <consortium name="The Broad Institute Genomics Platform"/>
            <consortium name="The Broad Institute Genome Sequencing Center for Infectious Disease"/>
            <person name="Wu L."/>
            <person name="Ma J."/>
        </authorList>
    </citation>
    <scope>NUCLEOTIDE SEQUENCE [LARGE SCALE GENOMIC DNA]</scope>
    <source>
        <strain evidence="2">CGMCC 1.12859</strain>
    </source>
</reference>
<sequence length="99" mass="10175">MRPIVVMLEIEEPPTTRELGGGEHPAVGRAALVVHAVTVDPDATAADPGAGPAGRTCCGLDTAGLQRDPYQPADAGADWYPPRWGQRVCGTCAAVVRGG</sequence>
<dbReference type="EMBL" id="JBHTAJ010000004">
    <property type="protein sequence ID" value="MFC7178528.1"/>
    <property type="molecule type" value="Genomic_DNA"/>
</dbReference>
<comment type="caution">
    <text evidence="1">The sequence shown here is derived from an EMBL/GenBank/DDBJ whole genome shotgun (WGS) entry which is preliminary data.</text>
</comment>
<organism evidence="1 2">
    <name type="scientific">Kitasatospora paranensis</name>
    <dbReference type="NCBI Taxonomy" id="258053"/>
    <lineage>
        <taxon>Bacteria</taxon>
        <taxon>Bacillati</taxon>
        <taxon>Actinomycetota</taxon>
        <taxon>Actinomycetes</taxon>
        <taxon>Kitasatosporales</taxon>
        <taxon>Streptomycetaceae</taxon>
        <taxon>Kitasatospora</taxon>
    </lineage>
</organism>
<gene>
    <name evidence="1" type="ORF">ACFQMG_03000</name>
</gene>
<dbReference type="Proteomes" id="UP001596435">
    <property type="component" value="Unassembled WGS sequence"/>
</dbReference>
<evidence type="ECO:0000313" key="2">
    <source>
        <dbReference type="Proteomes" id="UP001596435"/>
    </source>
</evidence>
<evidence type="ECO:0000313" key="1">
    <source>
        <dbReference type="EMBL" id="MFC7178528.1"/>
    </source>
</evidence>
<proteinExistence type="predicted"/>
<dbReference type="RefSeq" id="WP_345707941.1">
    <property type="nucleotide sequence ID" value="NZ_BAABKV010000001.1"/>
</dbReference>
<keyword evidence="2" id="KW-1185">Reference proteome</keyword>
<name>A0ABW2FQI7_9ACTN</name>